<protein>
    <submittedName>
        <fullName evidence="2">Uncharacterized protein</fullName>
    </submittedName>
</protein>
<reference evidence="2 3" key="1">
    <citation type="journal article" date="2006" name="Science">
        <title>Genome of rice cluster I archaea -- the key methane producers in the rice rhizosphere.</title>
        <authorList>
            <person name="Erkel C."/>
            <person name="Kube M."/>
            <person name="Reinhardt R."/>
            <person name="Liesack W."/>
        </authorList>
    </citation>
    <scope>NUCLEOTIDE SEQUENCE [LARGE SCALE GENOMIC DNA]</scope>
    <source>
        <strain evidence="3">DSM 22066 / NBRC 105507 / MRE50</strain>
    </source>
</reference>
<accession>Q0W3N7</accession>
<gene>
    <name evidence="2" type="ORF">RCIX1815</name>
</gene>
<name>Q0W3N7_METAR</name>
<dbReference type="KEGG" id="rci:RCIX1815"/>
<evidence type="ECO:0000313" key="2">
    <source>
        <dbReference type="EMBL" id="CAJ37006.1"/>
    </source>
</evidence>
<keyword evidence="3" id="KW-1185">Reference proteome</keyword>
<dbReference type="STRING" id="351160.RCIX1815"/>
<feature type="transmembrane region" description="Helical" evidence="1">
    <location>
        <begin position="27"/>
        <end position="49"/>
    </location>
</feature>
<evidence type="ECO:0000313" key="3">
    <source>
        <dbReference type="Proteomes" id="UP000000663"/>
    </source>
</evidence>
<proteinExistence type="predicted"/>
<evidence type="ECO:0000256" key="1">
    <source>
        <dbReference type="SAM" id="Phobius"/>
    </source>
</evidence>
<dbReference type="Proteomes" id="UP000000663">
    <property type="component" value="Chromosome"/>
</dbReference>
<organism evidence="2 3">
    <name type="scientific">Methanocella arvoryzae (strain DSM 22066 / NBRC 105507 / MRE50)</name>
    <dbReference type="NCBI Taxonomy" id="351160"/>
    <lineage>
        <taxon>Archaea</taxon>
        <taxon>Methanobacteriati</taxon>
        <taxon>Methanobacteriota</taxon>
        <taxon>Stenosarchaea group</taxon>
        <taxon>Methanomicrobia</taxon>
        <taxon>Methanocellales</taxon>
        <taxon>Methanocellaceae</taxon>
        <taxon>Methanocella</taxon>
    </lineage>
</organism>
<keyword evidence="1" id="KW-1133">Transmembrane helix</keyword>
<dbReference type="EMBL" id="AM114193">
    <property type="protein sequence ID" value="CAJ37006.1"/>
    <property type="molecule type" value="Genomic_DNA"/>
</dbReference>
<keyword evidence="1" id="KW-0812">Transmembrane</keyword>
<dbReference type="AlphaFoldDB" id="Q0W3N7"/>
<sequence>MTGDATAQILYQLSRLLLSMAKGAPPAGSFIIVTVIIIALIAFIALIYFTPGETYVVHVTVFNNATPESPHSSVYLGHDLKPTTKLNESLRLSPGESLTFDADEWFPTGKNTTFKFQAAVSGEVLSTVSYHADKNESSVNLTWDGSDLHLSP</sequence>
<keyword evidence="1" id="KW-0472">Membrane</keyword>